<dbReference type="EMBL" id="LAZR01021083">
    <property type="protein sequence ID" value="KKL86548.1"/>
    <property type="molecule type" value="Genomic_DNA"/>
</dbReference>
<name>A0A0F9FJU7_9ZZZZ</name>
<comment type="caution">
    <text evidence="1">The sequence shown here is derived from an EMBL/GenBank/DDBJ whole genome shotgun (WGS) entry which is preliminary data.</text>
</comment>
<dbReference type="Gene3D" id="3.40.50.450">
    <property type="match status" value="1"/>
</dbReference>
<accession>A0A0F9FJU7</accession>
<sequence>MKVYLACKFEERTKLRPVRDALWKLGHEVVSTWIDEVKRSEQMSEDTFYTKLAVKDIAEIKSARLFVLDTLIPSERGGKEVEFGMALGQFQDKLLYIVGPIRNVFHHLCDRHFDSWDEFLNFMESA</sequence>
<reference evidence="1" key="1">
    <citation type="journal article" date="2015" name="Nature">
        <title>Complex archaea that bridge the gap between prokaryotes and eukaryotes.</title>
        <authorList>
            <person name="Spang A."/>
            <person name="Saw J.H."/>
            <person name="Jorgensen S.L."/>
            <person name="Zaremba-Niedzwiedzka K."/>
            <person name="Martijn J."/>
            <person name="Lind A.E."/>
            <person name="van Eijk R."/>
            <person name="Schleper C."/>
            <person name="Guy L."/>
            <person name="Ettema T.J."/>
        </authorList>
    </citation>
    <scope>NUCLEOTIDE SEQUENCE</scope>
</reference>
<evidence type="ECO:0000313" key="1">
    <source>
        <dbReference type="EMBL" id="KKL86548.1"/>
    </source>
</evidence>
<evidence type="ECO:0008006" key="2">
    <source>
        <dbReference type="Google" id="ProtNLM"/>
    </source>
</evidence>
<proteinExistence type="predicted"/>
<dbReference type="AlphaFoldDB" id="A0A0F9FJU7"/>
<gene>
    <name evidence="1" type="ORF">LCGC14_1943620</name>
</gene>
<organism evidence="1">
    <name type="scientific">marine sediment metagenome</name>
    <dbReference type="NCBI Taxonomy" id="412755"/>
    <lineage>
        <taxon>unclassified sequences</taxon>
        <taxon>metagenomes</taxon>
        <taxon>ecological metagenomes</taxon>
    </lineage>
</organism>
<protein>
    <recommendedName>
        <fullName evidence="2">Nucleoside 2-deoxyribosyltransferase</fullName>
    </recommendedName>
</protein>